<feature type="transmembrane region" description="Helical" evidence="1">
    <location>
        <begin position="308"/>
        <end position="328"/>
    </location>
</feature>
<dbReference type="STRING" id="349095.SAMN05660299_01371"/>
<keyword evidence="3" id="KW-1185">Reference proteome</keyword>
<keyword evidence="1" id="KW-0472">Membrane</keyword>
<dbReference type="AlphaFoldDB" id="A0A1G9V9C7"/>
<feature type="transmembrane region" description="Helical" evidence="1">
    <location>
        <begin position="121"/>
        <end position="139"/>
    </location>
</feature>
<name>A0A1G9V9C7_9FIRM</name>
<sequence>MENRIRFKKVFILAGAICAYWIGAGFSTGQEVLQFFAVNGINGLWAAFVCCALICTFSYILWNAGNREKFSNPYNVFEYYCGKYLGQVYIWFSVILSYGIFVVMMAGGGATIHQYYVVPEYLGTGFIGILSLLTVLLGVDKLINIIGVIGPIKIFFVVIIGIAAVATALAKPDMLIQGSALMPQLGFKSASGNWAWSGALYAFLALMMSTPFQVTCGLKAANKCEARAGAITGGILFTIAILFLVFAEIVYHDIIVGQQVPTLAIANQVSPVLALAFTVIIVLCIYSAVASVLLMVVRKFAVDKTKKFNSIAVVLTGIGMFFGSTIPFDKLVNLLFPITGYAAIVFAVLMVAKEIRLKNGSDKTEKGEGNMSV</sequence>
<feature type="transmembrane region" description="Helical" evidence="1">
    <location>
        <begin position="230"/>
        <end position="252"/>
    </location>
</feature>
<feature type="transmembrane region" description="Helical" evidence="1">
    <location>
        <begin position="272"/>
        <end position="296"/>
    </location>
</feature>
<dbReference type="PANTHER" id="PTHR37814">
    <property type="entry name" value="CONSERVED MEMBRANE PROTEIN"/>
    <property type="match status" value="1"/>
</dbReference>
<reference evidence="2 3" key="1">
    <citation type="submission" date="2016-10" db="EMBL/GenBank/DDBJ databases">
        <authorList>
            <person name="de Groot N.N."/>
        </authorList>
    </citation>
    <scope>NUCLEOTIDE SEQUENCE [LARGE SCALE GENOMIC DNA]</scope>
    <source>
        <strain evidence="2 3">DSM 16981</strain>
    </source>
</reference>
<evidence type="ECO:0000256" key="1">
    <source>
        <dbReference type="SAM" id="Phobius"/>
    </source>
</evidence>
<evidence type="ECO:0000313" key="2">
    <source>
        <dbReference type="EMBL" id="SDM68676.1"/>
    </source>
</evidence>
<accession>A0A1G9V9C7</accession>
<evidence type="ECO:0000313" key="3">
    <source>
        <dbReference type="Proteomes" id="UP000199309"/>
    </source>
</evidence>
<feature type="transmembrane region" description="Helical" evidence="1">
    <location>
        <begin position="88"/>
        <end position="109"/>
    </location>
</feature>
<keyword evidence="1" id="KW-0812">Transmembrane</keyword>
<keyword evidence="1" id="KW-1133">Transmembrane helix</keyword>
<dbReference type="InterPro" id="IPR038728">
    <property type="entry name" value="YkvI-like"/>
</dbReference>
<dbReference type="Proteomes" id="UP000199309">
    <property type="component" value="Unassembled WGS sequence"/>
</dbReference>
<dbReference type="RefSeq" id="WP_218118737.1">
    <property type="nucleotide sequence ID" value="NZ_FNHQ01000011.1"/>
</dbReference>
<feature type="transmembrane region" description="Helical" evidence="1">
    <location>
        <begin position="334"/>
        <end position="352"/>
    </location>
</feature>
<feature type="transmembrane region" description="Helical" evidence="1">
    <location>
        <begin position="151"/>
        <end position="170"/>
    </location>
</feature>
<feature type="transmembrane region" description="Helical" evidence="1">
    <location>
        <begin position="45"/>
        <end position="62"/>
    </location>
</feature>
<dbReference type="PANTHER" id="PTHR37814:SF1">
    <property type="entry name" value="MEMBRANE PROTEIN"/>
    <property type="match status" value="1"/>
</dbReference>
<proteinExistence type="predicted"/>
<gene>
    <name evidence="2" type="ORF">SAMN05660299_01371</name>
</gene>
<organism evidence="2 3">
    <name type="scientific">Megasphaera paucivorans</name>
    <dbReference type="NCBI Taxonomy" id="349095"/>
    <lineage>
        <taxon>Bacteria</taxon>
        <taxon>Bacillati</taxon>
        <taxon>Bacillota</taxon>
        <taxon>Negativicutes</taxon>
        <taxon>Veillonellales</taxon>
        <taxon>Veillonellaceae</taxon>
        <taxon>Megasphaera</taxon>
    </lineage>
</organism>
<dbReference type="EMBL" id="FNHQ01000011">
    <property type="protein sequence ID" value="SDM68676.1"/>
    <property type="molecule type" value="Genomic_DNA"/>
</dbReference>
<protein>
    <submittedName>
        <fullName evidence="2">Uncharacterized membrane protein YkvI</fullName>
    </submittedName>
</protein>
<feature type="transmembrane region" description="Helical" evidence="1">
    <location>
        <begin position="194"/>
        <end position="218"/>
    </location>
</feature>